<dbReference type="PANTHER" id="PTHR34836">
    <property type="entry name" value="OS06G0188250 PROTEIN"/>
    <property type="match status" value="1"/>
</dbReference>
<keyword evidence="11" id="KW-0325">Glycoprotein</keyword>
<dbReference type="Gene3D" id="3.40.50.2300">
    <property type="match status" value="2"/>
</dbReference>
<evidence type="ECO:0000256" key="3">
    <source>
        <dbReference type="ARBA" id="ARBA00011095"/>
    </source>
</evidence>
<dbReference type="EMBL" id="JBDFQZ010000008">
    <property type="protein sequence ID" value="KAK9698197.1"/>
    <property type="molecule type" value="Genomic_DNA"/>
</dbReference>
<keyword evidence="7 18" id="KW-1133">Transmembrane helix</keyword>
<dbReference type="InterPro" id="IPR019594">
    <property type="entry name" value="Glu/Gly-bd"/>
</dbReference>
<evidence type="ECO:0000259" key="19">
    <source>
        <dbReference type="SMART" id="SM00079"/>
    </source>
</evidence>
<evidence type="ECO:0000256" key="10">
    <source>
        <dbReference type="ARBA" id="ARBA00023170"/>
    </source>
</evidence>
<dbReference type="Pfam" id="PF00060">
    <property type="entry name" value="Lig_chan"/>
    <property type="match status" value="1"/>
</dbReference>
<dbReference type="GO" id="GO:0015276">
    <property type="term" value="F:ligand-gated monoatomic ion channel activity"/>
    <property type="evidence" value="ECO:0007669"/>
    <property type="project" value="InterPro"/>
</dbReference>
<evidence type="ECO:0000256" key="17">
    <source>
        <dbReference type="SAM" id="MobiDB-lite"/>
    </source>
</evidence>
<evidence type="ECO:0000256" key="15">
    <source>
        <dbReference type="PIRNR" id="PIRNR037090"/>
    </source>
</evidence>
<feature type="disulfide bond" evidence="16">
    <location>
        <begin position="777"/>
        <end position="832"/>
    </location>
</feature>
<keyword evidence="12 15" id="KW-1071">Ligand-gated ion channel</keyword>
<protein>
    <recommendedName>
        <fullName evidence="15">Glutamate receptor</fullName>
    </recommendedName>
</protein>
<dbReference type="PIRSF" id="PIRSF037090">
    <property type="entry name" value="Iontro_Glu-like_rcpt_pln"/>
    <property type="match status" value="1"/>
</dbReference>
<evidence type="ECO:0000256" key="5">
    <source>
        <dbReference type="ARBA" id="ARBA00022692"/>
    </source>
</evidence>
<comment type="function">
    <text evidence="14">Glutamate-gated receptor that probably acts as a non-selective cation channel. May be involved in light-signal transduction and calcium homeostasis via the regulation of calcium influx into cells.</text>
</comment>
<dbReference type="InterPro" id="IPR015683">
    <property type="entry name" value="Ionotropic_Glu_rcpt"/>
</dbReference>
<evidence type="ECO:0000256" key="1">
    <source>
        <dbReference type="ARBA" id="ARBA00004141"/>
    </source>
</evidence>
<dbReference type="FunFam" id="3.40.190.10:FF:000195">
    <property type="entry name" value="Glutamate receptor 2.7"/>
    <property type="match status" value="1"/>
</dbReference>
<dbReference type="PANTHER" id="PTHR34836:SF1">
    <property type="entry name" value="OS09G0428600 PROTEIN"/>
    <property type="match status" value="1"/>
</dbReference>
<gene>
    <name evidence="20" type="ORF">RND81_08G088300</name>
</gene>
<keyword evidence="9 15" id="KW-0472">Membrane</keyword>
<dbReference type="InterPro" id="IPR017103">
    <property type="entry name" value="Iontropic_Glu_rcpt_pln"/>
</dbReference>
<evidence type="ECO:0000256" key="8">
    <source>
        <dbReference type="ARBA" id="ARBA00023065"/>
    </source>
</evidence>
<dbReference type="Gene3D" id="1.10.287.70">
    <property type="match status" value="1"/>
</dbReference>
<organism evidence="20 21">
    <name type="scientific">Saponaria officinalis</name>
    <name type="common">Common soapwort</name>
    <name type="synonym">Lychnis saponaria</name>
    <dbReference type="NCBI Taxonomy" id="3572"/>
    <lineage>
        <taxon>Eukaryota</taxon>
        <taxon>Viridiplantae</taxon>
        <taxon>Streptophyta</taxon>
        <taxon>Embryophyta</taxon>
        <taxon>Tracheophyta</taxon>
        <taxon>Spermatophyta</taxon>
        <taxon>Magnoliopsida</taxon>
        <taxon>eudicotyledons</taxon>
        <taxon>Gunneridae</taxon>
        <taxon>Pentapetalae</taxon>
        <taxon>Caryophyllales</taxon>
        <taxon>Caryophyllaceae</taxon>
        <taxon>Caryophylleae</taxon>
        <taxon>Saponaria</taxon>
    </lineage>
</organism>
<dbReference type="AlphaFoldDB" id="A0AAW1J597"/>
<feature type="region of interest" description="Disordered" evidence="17">
    <location>
        <begin position="908"/>
        <end position="967"/>
    </location>
</feature>
<evidence type="ECO:0000313" key="21">
    <source>
        <dbReference type="Proteomes" id="UP001443914"/>
    </source>
</evidence>
<comment type="function">
    <text evidence="15">Glutamate-gated receptor that probably acts as non-selective cation channel.</text>
</comment>
<dbReference type="Pfam" id="PF01094">
    <property type="entry name" value="ANF_receptor"/>
    <property type="match status" value="1"/>
</dbReference>
<evidence type="ECO:0000256" key="13">
    <source>
        <dbReference type="ARBA" id="ARBA00023303"/>
    </source>
</evidence>
<dbReference type="FunFam" id="1.10.287.70:FF:000037">
    <property type="entry name" value="Glutamate receptor"/>
    <property type="match status" value="1"/>
</dbReference>
<comment type="subunit">
    <text evidence="3">May form heteromers.</text>
</comment>
<keyword evidence="8 15" id="KW-0406">Ion transport</keyword>
<keyword evidence="6" id="KW-0732">Signal</keyword>
<dbReference type="CDD" id="cd13686">
    <property type="entry name" value="GluR_Plant"/>
    <property type="match status" value="1"/>
</dbReference>
<dbReference type="Proteomes" id="UP001443914">
    <property type="component" value="Unassembled WGS sequence"/>
</dbReference>
<feature type="transmembrane region" description="Helical" evidence="18">
    <location>
        <begin position="607"/>
        <end position="627"/>
    </location>
</feature>
<comment type="subcellular location">
    <subcellularLocation>
        <location evidence="1">Membrane</location>
        <topology evidence="1">Multi-pass membrane protein</topology>
    </subcellularLocation>
</comment>
<dbReference type="SUPFAM" id="SSF53822">
    <property type="entry name" value="Periplasmic binding protein-like I"/>
    <property type="match status" value="1"/>
</dbReference>
<evidence type="ECO:0000256" key="4">
    <source>
        <dbReference type="ARBA" id="ARBA00022448"/>
    </source>
</evidence>
<evidence type="ECO:0000256" key="11">
    <source>
        <dbReference type="ARBA" id="ARBA00023180"/>
    </source>
</evidence>
<dbReference type="SMART" id="SM00079">
    <property type="entry name" value="PBPe"/>
    <property type="match status" value="1"/>
</dbReference>
<feature type="transmembrane region" description="Helical" evidence="18">
    <location>
        <begin position="666"/>
        <end position="685"/>
    </location>
</feature>
<proteinExistence type="inferred from homology"/>
<accession>A0AAW1J597</accession>
<name>A0AAW1J597_SAPOF</name>
<evidence type="ECO:0000256" key="18">
    <source>
        <dbReference type="SAM" id="Phobius"/>
    </source>
</evidence>
<evidence type="ECO:0000256" key="14">
    <source>
        <dbReference type="ARBA" id="ARBA00049638"/>
    </source>
</evidence>
<dbReference type="FunFam" id="3.40.190.10:FF:000103">
    <property type="entry name" value="Glutamate receptor"/>
    <property type="match status" value="1"/>
</dbReference>
<comment type="similarity">
    <text evidence="2 15">Belongs to the glutamate-gated ion channel (TC 1.A.10.1) family.</text>
</comment>
<keyword evidence="13 15" id="KW-0407">Ion channel</keyword>
<dbReference type="Gene3D" id="3.40.190.10">
    <property type="entry name" value="Periplasmic binding protein-like II"/>
    <property type="match status" value="2"/>
</dbReference>
<dbReference type="PROSITE" id="PS51257">
    <property type="entry name" value="PROKAR_LIPOPROTEIN"/>
    <property type="match status" value="1"/>
</dbReference>
<keyword evidence="16" id="KW-1015">Disulfide bond</keyword>
<dbReference type="InterPro" id="IPR001828">
    <property type="entry name" value="ANF_lig-bd_rcpt"/>
</dbReference>
<feature type="compositionally biased region" description="Polar residues" evidence="17">
    <location>
        <begin position="947"/>
        <end position="960"/>
    </location>
</feature>
<keyword evidence="21" id="KW-1185">Reference proteome</keyword>
<keyword evidence="10 15" id="KW-0675">Receptor</keyword>
<evidence type="ECO:0000256" key="7">
    <source>
        <dbReference type="ARBA" id="ARBA00022989"/>
    </source>
</evidence>
<evidence type="ECO:0000256" key="2">
    <source>
        <dbReference type="ARBA" id="ARBA00008685"/>
    </source>
</evidence>
<evidence type="ECO:0000256" key="6">
    <source>
        <dbReference type="ARBA" id="ARBA00022729"/>
    </source>
</evidence>
<sequence length="967" mass="107708">MTRTMILWKKLISGRALISSYYLFLLLLVLLSCSCVRRIECQQQQAMEVKVGVVLNRQSEGGKMGLSCIQMGLSDWYASHPDFNTNILLHVRDSSNNDPLAAADAVVDLIKNEKVAAIIGPETSEEARFAVNLGKRAQVPIISYSATSPFVSTSKNPYFVRATQDDSFQVKPLTAFIQAFGWREVVPVYVDDEFGGGIMPFLTDALQHIGTRIPYRSVIPSSASKDQLVAELYKLKSLSCRVFIVHMPAIMGSRLFLKAEELGMMRQDYVWIITNAMGNVLSNLSHRVIQAMQGVVGVESYVPQTRELDNFSVRWKTKFVQENPTLSGTRLNVYGFWAYDVTVALARAVEEVGTTNFNFQRADNAANLSTDIATLGVSEVGPKLLQKVLGMNFRGLSGNFALSDGEIIQGSTAFRLVNIWDGRMQEIGYWTPSSGLVKQLTSADSGKHVTSVANFESIRWPGDPTSVPRGWVSSPNGRILRIGVPIKDGFKQFVQVSLDAATNTTKVTGFCIDVFDAVMTKLPYSVPYQYVPYTDHKGAPINSYDMLVSQVPQKNFDAVVGDITIRANRAEQVDFTLPFTESGVVMVAPFKDNKKIRAWLFVKPLTWDLWVTTFCFFIFIAFVVWVLEHRINEDFRGPPGHQAGTSLYYSFSTMVFSHSFSVFSNLTRFVVIIWVFVLLLLTQSYTASLTSLLTVEQLQPTITDIKELKKHGHNVGYQEGSFVYGLLGQMGFNSRKLKPYNSTEQLNELLSKGTANGGVSAAFDEIPYLKLFMGEYCSKYTTVPPTYKTDGFGFAFPRGSPLVSDVSHGVLIVTEGKEMTDLENKWLNTNNCPDPRPALTSSSLGLDSFWGLFTIAAAVAFTALFLSLIGFLKEHRNIWSDSNVTVWTRIKTMLRVYDQRNLASHTFKKSQPASASSNSPYLQSPSSYWDNSERGFNKYLEQPTPTPSSENVEPCSSMQQVREGAAN</sequence>
<feature type="compositionally biased region" description="Low complexity" evidence="17">
    <location>
        <begin position="913"/>
        <end position="928"/>
    </location>
</feature>
<evidence type="ECO:0000256" key="16">
    <source>
        <dbReference type="PIRSR" id="PIRSR037090-50"/>
    </source>
</evidence>
<dbReference type="InterPro" id="IPR028082">
    <property type="entry name" value="Peripla_BP_I"/>
</dbReference>
<comment type="caution">
    <text evidence="20">The sequence shown here is derived from an EMBL/GenBank/DDBJ whole genome shotgun (WGS) entry which is preliminary data.</text>
</comment>
<feature type="transmembrane region" description="Helical" evidence="18">
    <location>
        <begin position="849"/>
        <end position="872"/>
    </location>
</feature>
<keyword evidence="4 15" id="KW-0813">Transport</keyword>
<dbReference type="Pfam" id="PF10613">
    <property type="entry name" value="Lig_chan-Glu_bd"/>
    <property type="match status" value="1"/>
</dbReference>
<evidence type="ECO:0000256" key="9">
    <source>
        <dbReference type="ARBA" id="ARBA00023136"/>
    </source>
</evidence>
<dbReference type="SUPFAM" id="SSF53850">
    <property type="entry name" value="Periplasmic binding protein-like II"/>
    <property type="match status" value="1"/>
</dbReference>
<evidence type="ECO:0000256" key="12">
    <source>
        <dbReference type="ARBA" id="ARBA00023286"/>
    </source>
</evidence>
<evidence type="ECO:0000313" key="20">
    <source>
        <dbReference type="EMBL" id="KAK9698197.1"/>
    </source>
</evidence>
<dbReference type="FunFam" id="3.40.50.2300:FF:000188">
    <property type="entry name" value="Glutamate receptor"/>
    <property type="match status" value="1"/>
</dbReference>
<keyword evidence="5 18" id="KW-0812">Transmembrane</keyword>
<feature type="domain" description="Ionotropic glutamate receptor C-terminal" evidence="19">
    <location>
        <begin position="479"/>
        <end position="829"/>
    </location>
</feature>
<dbReference type="InterPro" id="IPR001320">
    <property type="entry name" value="Iontro_rcpt_C"/>
</dbReference>
<dbReference type="InterPro" id="IPR044440">
    <property type="entry name" value="GABAb_receptor_plant_PBP1"/>
</dbReference>
<dbReference type="CDD" id="cd19990">
    <property type="entry name" value="PBP1_GABAb_receptor_plant"/>
    <property type="match status" value="1"/>
</dbReference>
<reference evidence="20" key="1">
    <citation type="submission" date="2024-03" db="EMBL/GenBank/DDBJ databases">
        <title>WGS assembly of Saponaria officinalis var. Norfolk2.</title>
        <authorList>
            <person name="Jenkins J."/>
            <person name="Shu S."/>
            <person name="Grimwood J."/>
            <person name="Barry K."/>
            <person name="Goodstein D."/>
            <person name="Schmutz J."/>
            <person name="Leebens-Mack J."/>
            <person name="Osbourn A."/>
        </authorList>
    </citation>
    <scope>NUCLEOTIDE SEQUENCE [LARGE SCALE GENOMIC DNA]</scope>
    <source>
        <strain evidence="20">JIC</strain>
    </source>
</reference>
<dbReference type="GO" id="GO:0016020">
    <property type="term" value="C:membrane"/>
    <property type="evidence" value="ECO:0007669"/>
    <property type="project" value="UniProtKB-SubCell"/>
</dbReference>